<protein>
    <recommendedName>
        <fullName evidence="3">Homeobox domain-containing protein</fullName>
    </recommendedName>
</protein>
<gene>
    <name evidence="4" type="ORF">CRE_19414</name>
</gene>
<reference evidence="4" key="1">
    <citation type="submission" date="2007-07" db="EMBL/GenBank/DDBJ databases">
        <title>PCAP assembly of the Caenorhabditis remanei genome.</title>
        <authorList>
            <consortium name="The Caenorhabditis remanei Sequencing Consortium"/>
            <person name="Wilson R.K."/>
        </authorList>
    </citation>
    <scope>NUCLEOTIDE SEQUENCE [LARGE SCALE GENOMIC DNA]</scope>
    <source>
        <strain evidence="4">PB4641</strain>
    </source>
</reference>
<evidence type="ECO:0000259" key="3">
    <source>
        <dbReference type="PROSITE" id="PS50071"/>
    </source>
</evidence>
<dbReference type="SMART" id="SM00389">
    <property type="entry name" value="HOX"/>
    <property type="match status" value="2"/>
</dbReference>
<dbReference type="InterPro" id="IPR009057">
    <property type="entry name" value="Homeodomain-like_sf"/>
</dbReference>
<name>E3N9Z2_CAERE</name>
<dbReference type="CDD" id="cd00086">
    <property type="entry name" value="homeodomain"/>
    <property type="match status" value="1"/>
</dbReference>
<dbReference type="PROSITE" id="PS50071">
    <property type="entry name" value="HOMEOBOX_2"/>
    <property type="match status" value="1"/>
</dbReference>
<dbReference type="AlphaFoldDB" id="E3N9Z2"/>
<dbReference type="InParanoid" id="E3N9Z2"/>
<feature type="DNA-binding region" description="Homeobox" evidence="2">
    <location>
        <begin position="590"/>
        <end position="624"/>
    </location>
</feature>
<feature type="domain" description="Homeobox" evidence="3">
    <location>
        <begin position="588"/>
        <end position="623"/>
    </location>
</feature>
<comment type="subcellular location">
    <subcellularLocation>
        <location evidence="1 2">Nucleus</location>
    </subcellularLocation>
</comment>
<dbReference type="SUPFAM" id="SSF46689">
    <property type="entry name" value="Homeodomain-like"/>
    <property type="match status" value="1"/>
</dbReference>
<evidence type="ECO:0000256" key="1">
    <source>
        <dbReference type="ARBA" id="ARBA00004123"/>
    </source>
</evidence>
<sequence>MPALPILKLPIIVLMKILRTIDNDTVKQRGWETYWDDKVEGLQSIMEYISDLFGIKNVTKIFVTPDTMRLLDVLKERQGNDYELFQYHRLSTEIKRLLQHWANGGFKRLKFLRVCVEDLNMEDVFGQLTHTRMTEKRTGGRLWKYTYIYIFDFPANSDIPLIIISPQDNAKFWKILQTHFSRVFPKTGAPHVAVTVHIMSKVPKSEKVDLIEVKESKNRILKTSEVEKFVEIYNPFLIYVHPRMEGELSDKSCLLTCENLLISYSRHFSRQNFLNFSGKYLLLQNTILTSEDLKIFLETWYKGTDWHLKVVYVFGNTNFEKEKILEGFDMKPWDKTRRPAIYPSRARFISPEDHYDCTNAMDIAPQVLDWAVSVLKLHEDYYGSKDRKADLRLLHVVNGEQLHNIVQNRNWRGSQYAFDTIVKHLQKKHIRWAMDKIPKDEELLLLPVKEEPLIVPKIEEDSYEETYEAYSPPVEQPKQDPNESLRDYLMRTTQPPPRPKELTQEDIDLLESVFLDFVTEKGIFFDADVMIKSLIRKTCLTRNELRDWIRVRKEKVRQEVPACLSKSTSAVFERVYSDLKTKNGGCTPFLSPEELDDLAEEVNESKKVIQRWFNYKRYREKMQQERAAVKPLPKAPIPRRHSAVKRPCPPPSVSDEDRKIFQKQIKILEELYEEYGHNGMELSVQDLQFLGSKGEMGREELEEWFQLKIVEENVSNHLTQYMEASKDPFTTIIKSQSLTAFFNNEYNKQKWTNPARNQMLSNSSNLAPYVIDRWFIDKKYKEDSKIALNAYRQAASLRYSEEYPFFNKVSPGMRSALIEIRNDPKKSTKDFLKLCQQRNEHVEMTDFTFFYGKENRNEREFQKEYLEEQLKKITPEEQEILTTVFYEWRINVNMFLKHVTHLKLSTTVIKEMHAKMKKNPPPRIEIERKPSTSLDIPEPGYVEVKAEEVVYEEQVVAVEDQKNINLLITNPQNGTNYFETKQEIFEFEEVPGPSSQLLEQVPEEHWIEESEYDAYEAREYEYQYEEPLIEGDEDQKAAHLLEMELRDQEYFEEKKPETG</sequence>
<keyword evidence="5" id="KW-1185">Reference proteome</keyword>
<evidence type="ECO:0000313" key="4">
    <source>
        <dbReference type="EMBL" id="EFO90871.1"/>
    </source>
</evidence>
<keyword evidence="2" id="KW-0539">Nucleus</keyword>
<dbReference type="PANTHER" id="PTHR21503:SF8">
    <property type="entry name" value="F-BOX ASSOCIATED DOMAIN-CONTAINING PROTEIN-RELATED"/>
    <property type="match status" value="1"/>
</dbReference>
<organism evidence="5">
    <name type="scientific">Caenorhabditis remanei</name>
    <name type="common">Caenorhabditis vulgaris</name>
    <dbReference type="NCBI Taxonomy" id="31234"/>
    <lineage>
        <taxon>Eukaryota</taxon>
        <taxon>Metazoa</taxon>
        <taxon>Ecdysozoa</taxon>
        <taxon>Nematoda</taxon>
        <taxon>Chromadorea</taxon>
        <taxon>Rhabditida</taxon>
        <taxon>Rhabditina</taxon>
        <taxon>Rhabditomorpha</taxon>
        <taxon>Rhabditoidea</taxon>
        <taxon>Rhabditidae</taxon>
        <taxon>Peloderinae</taxon>
        <taxon>Caenorhabditis</taxon>
    </lineage>
</organism>
<dbReference type="GO" id="GO:0003677">
    <property type="term" value="F:DNA binding"/>
    <property type="evidence" value="ECO:0007669"/>
    <property type="project" value="UniProtKB-UniRule"/>
</dbReference>
<evidence type="ECO:0000313" key="5">
    <source>
        <dbReference type="Proteomes" id="UP000008281"/>
    </source>
</evidence>
<proteinExistence type="predicted"/>
<dbReference type="EMBL" id="DS268570">
    <property type="protein sequence ID" value="EFO90871.1"/>
    <property type="molecule type" value="Genomic_DNA"/>
</dbReference>
<keyword evidence="2" id="KW-0371">Homeobox</keyword>
<dbReference type="HOGENOM" id="CLU_289544_0_0_1"/>
<dbReference type="Gene3D" id="1.10.10.60">
    <property type="entry name" value="Homeodomain-like"/>
    <property type="match status" value="1"/>
</dbReference>
<dbReference type="GO" id="GO:0005634">
    <property type="term" value="C:nucleus"/>
    <property type="evidence" value="ECO:0007669"/>
    <property type="project" value="UniProtKB-SubCell"/>
</dbReference>
<evidence type="ECO:0000256" key="2">
    <source>
        <dbReference type="PROSITE-ProRule" id="PRU00108"/>
    </source>
</evidence>
<dbReference type="Proteomes" id="UP000008281">
    <property type="component" value="Unassembled WGS sequence"/>
</dbReference>
<dbReference type="InterPro" id="IPR001356">
    <property type="entry name" value="HD"/>
</dbReference>
<dbReference type="PANTHER" id="PTHR21503">
    <property type="entry name" value="F-BOX-CONTAINING HYPOTHETICAL PROTEIN C.ELEGANS"/>
    <property type="match status" value="1"/>
</dbReference>
<dbReference type="OrthoDB" id="5909820at2759"/>
<accession>E3N9Z2</accession>
<keyword evidence="2" id="KW-0238">DNA-binding</keyword>